<comment type="caution">
    <text evidence="1">The sequence shown here is derived from an EMBL/GenBank/DDBJ whole genome shotgun (WGS) entry which is preliminary data.</text>
</comment>
<organism evidence="1 2">
    <name type="scientific">Fusarium decemcellulare</name>
    <dbReference type="NCBI Taxonomy" id="57161"/>
    <lineage>
        <taxon>Eukaryota</taxon>
        <taxon>Fungi</taxon>
        <taxon>Dikarya</taxon>
        <taxon>Ascomycota</taxon>
        <taxon>Pezizomycotina</taxon>
        <taxon>Sordariomycetes</taxon>
        <taxon>Hypocreomycetidae</taxon>
        <taxon>Hypocreales</taxon>
        <taxon>Nectriaceae</taxon>
        <taxon>Fusarium</taxon>
        <taxon>Fusarium decemcellulare species complex</taxon>
    </lineage>
</organism>
<dbReference type="Proteomes" id="UP001148629">
    <property type="component" value="Unassembled WGS sequence"/>
</dbReference>
<protein>
    <submittedName>
        <fullName evidence="1">Uncharacterized protein</fullName>
    </submittedName>
</protein>
<evidence type="ECO:0000313" key="1">
    <source>
        <dbReference type="EMBL" id="KAJ3548883.1"/>
    </source>
</evidence>
<evidence type="ECO:0000313" key="2">
    <source>
        <dbReference type="Proteomes" id="UP001148629"/>
    </source>
</evidence>
<keyword evidence="2" id="KW-1185">Reference proteome</keyword>
<name>A0ACC1SYK4_9HYPO</name>
<reference evidence="1" key="1">
    <citation type="submission" date="2022-08" db="EMBL/GenBank/DDBJ databases">
        <title>Genome Sequence of Fusarium decemcellulare.</title>
        <authorList>
            <person name="Buettner E."/>
        </authorList>
    </citation>
    <scope>NUCLEOTIDE SEQUENCE</scope>
    <source>
        <strain evidence="1">Babe19</strain>
    </source>
</reference>
<accession>A0ACC1SYK4</accession>
<proteinExistence type="predicted"/>
<dbReference type="EMBL" id="JANRMS010000036">
    <property type="protein sequence ID" value="KAJ3548883.1"/>
    <property type="molecule type" value="Genomic_DNA"/>
</dbReference>
<gene>
    <name evidence="1" type="ORF">NM208_g778</name>
</gene>
<sequence>MGDPFSIASGVAGLVSLGLTLCNGLHVYFSAIKDRGEDIESASQLLALLRSNIDIIGSSSSTLSNRYSKATQGITAGLKLCQHQLKALDKVVNSLNVPNGIPNARRWQKQKAVVTYPFNRHKLLQVQDQLLKATGVLGTFVQTLILNINVNMGDDLQAVRNAMKNSSLVTDDFLRNVNDSIDIIGPSIQQTETQLTTISARVDEQTALASTTHALVHEVNLKLSTLASGVEEIRISSHTNKDQSIESNPFLQLATNVETEPGRNHGFLAEKCNCRPSRTRPAYRRFRQGLQSWGWITVSKRVELQEGHRPGCPFYTAYSSKESTTTTVTYTGLRHFFSRVLDLSLVRDGRAGAYSVSYGLRIYNVVESSPVFDVFQSQTTTALIRDSGDTTKTVLRVKNELQLLYASHRASPFDVDESGRNIAHDCMLFGWALQSQKSTERVNKGLATLRMLLVSLSDIGVNINAANFNQRTIVDIAVGYRSGNILSCVYDTLEECDPQHDLVMNPNDRWWRSWIDEWQTWPVKEFPDIFFERADIVQGLGYGDLFQAISQKDERKLQVILDKERLLDSLFDRDFYGRNALHLCTSWSTGLRLLLRNQATKPLLIEQDNTGLVPSDHALISSHCVCNAPDKWNPCHNCDCSPALQILLEVDCRVVITHDIGRNISNCSLKAKILILEHLRKRRERLLRVAINSLYLTDLKDLGVVNEKPSDTRAKELWDKLCERGVELEDALNPRRHTDQLDYGGLFFEINCPKVAELAFNMGFEDIDAPSTFGLTPILAIELILEPPNRIDDVGPLAYAAWLLQRGARIDRSINSFGISAAHYLARLSGVWFRRHYLKAINTARSLPSELARLFSKLFRIDEESCFPCPCTPRGLSRPLHHFLVGVLDGTYPWFLHRERCRTYRDEAQLAVHLVNILTYVDGLDVRCLTTPIIRLLTLESLNIRHLRQCRYKPDQWIRDRVLDSERQEEWNEMLDEDQPLIKQLDELMEEFEAKLLGQNVPITTFLRGYWLKRMRQVRRERAKPLSEEQKQGLRDAGVILGEADQWNVDWSDYLSTETEDNYESESDDGDEYEYEEAEEDEWETEEEDYTGEYEDDSEENEK</sequence>